<keyword evidence="3" id="KW-1185">Reference proteome</keyword>
<dbReference type="GO" id="GO:0005096">
    <property type="term" value="F:GTPase activator activity"/>
    <property type="evidence" value="ECO:0007669"/>
    <property type="project" value="TreeGrafter"/>
</dbReference>
<protein>
    <submittedName>
        <fullName evidence="2">Uncharacterized protein</fullName>
    </submittedName>
</protein>
<dbReference type="PANTHER" id="PTHR12991">
    <property type="entry name" value="NITROGEN PERMEASE REGULATOR 2/TUMOR SUPPRESSOR CANDIDATE 4"/>
    <property type="match status" value="1"/>
</dbReference>
<comment type="caution">
    <text evidence="2">The sequence shown here is derived from an EMBL/GenBank/DDBJ whole genome shotgun (WGS) entry which is preliminary data.</text>
</comment>
<dbReference type="EMBL" id="BDGG01000003">
    <property type="protein sequence ID" value="GAU95545.1"/>
    <property type="molecule type" value="Genomic_DNA"/>
</dbReference>
<dbReference type="Pfam" id="PF06218">
    <property type="entry name" value="NPR2"/>
    <property type="match status" value="1"/>
</dbReference>
<dbReference type="GO" id="GO:1904262">
    <property type="term" value="P:negative regulation of TORC1 signaling"/>
    <property type="evidence" value="ECO:0007669"/>
    <property type="project" value="TreeGrafter"/>
</dbReference>
<reference evidence="2 3" key="1">
    <citation type="journal article" date="2016" name="Nat. Commun.">
        <title>Extremotolerant tardigrade genome and improved radiotolerance of human cultured cells by tardigrade-unique protein.</title>
        <authorList>
            <person name="Hashimoto T."/>
            <person name="Horikawa D.D."/>
            <person name="Saito Y."/>
            <person name="Kuwahara H."/>
            <person name="Kozuka-Hata H."/>
            <person name="Shin-I T."/>
            <person name="Minakuchi Y."/>
            <person name="Ohishi K."/>
            <person name="Motoyama A."/>
            <person name="Aizu T."/>
            <person name="Enomoto A."/>
            <person name="Kondo K."/>
            <person name="Tanaka S."/>
            <person name="Hara Y."/>
            <person name="Koshikawa S."/>
            <person name="Sagara H."/>
            <person name="Miura T."/>
            <person name="Yokobori S."/>
            <person name="Miyagawa K."/>
            <person name="Suzuki Y."/>
            <person name="Kubo T."/>
            <person name="Oyama M."/>
            <person name="Kohara Y."/>
            <person name="Fujiyama A."/>
            <person name="Arakawa K."/>
            <person name="Katayama T."/>
            <person name="Toyoda A."/>
            <person name="Kunieda T."/>
        </authorList>
    </citation>
    <scope>NUCLEOTIDE SEQUENCE [LARGE SCALE GENOMIC DNA]</scope>
    <source>
        <strain evidence="2 3">YOKOZUNA-1</strain>
    </source>
</reference>
<accession>A0A1D1V4B1</accession>
<evidence type="ECO:0000313" key="3">
    <source>
        <dbReference type="Proteomes" id="UP000186922"/>
    </source>
</evidence>
<proteinExistence type="inferred from homology"/>
<dbReference type="InterPro" id="IPR009348">
    <property type="entry name" value="NPR2-like"/>
</dbReference>
<comment type="similarity">
    <text evidence="1">Belongs to the NPR2 family.</text>
</comment>
<organism evidence="2 3">
    <name type="scientific">Ramazzottius varieornatus</name>
    <name type="common">Water bear</name>
    <name type="synonym">Tardigrade</name>
    <dbReference type="NCBI Taxonomy" id="947166"/>
    <lineage>
        <taxon>Eukaryota</taxon>
        <taxon>Metazoa</taxon>
        <taxon>Ecdysozoa</taxon>
        <taxon>Tardigrada</taxon>
        <taxon>Eutardigrada</taxon>
        <taxon>Parachela</taxon>
        <taxon>Hypsibioidea</taxon>
        <taxon>Ramazzottiidae</taxon>
        <taxon>Ramazzottius</taxon>
    </lineage>
</organism>
<evidence type="ECO:0000256" key="1">
    <source>
        <dbReference type="ARBA" id="ARBA00008433"/>
    </source>
</evidence>
<dbReference type="GO" id="GO:1990130">
    <property type="term" value="C:GATOR1 complex"/>
    <property type="evidence" value="ECO:0007669"/>
    <property type="project" value="TreeGrafter"/>
</dbReference>
<dbReference type="GO" id="GO:0034198">
    <property type="term" value="P:cellular response to amino acid starvation"/>
    <property type="evidence" value="ECO:0007669"/>
    <property type="project" value="TreeGrafter"/>
</dbReference>
<name>A0A1D1V4B1_RAMVA</name>
<dbReference type="PANTHER" id="PTHR12991:SF10">
    <property type="entry name" value="GATOR COMPLEX PROTEIN NPRL2"/>
    <property type="match status" value="1"/>
</dbReference>
<dbReference type="GO" id="GO:0005774">
    <property type="term" value="C:vacuolar membrane"/>
    <property type="evidence" value="ECO:0007669"/>
    <property type="project" value="TreeGrafter"/>
</dbReference>
<dbReference type="Proteomes" id="UP000186922">
    <property type="component" value="Unassembled WGS sequence"/>
</dbReference>
<gene>
    <name evidence="2" type="primary">RvY_07145</name>
    <name evidence="2" type="synonym">RvY_07145.2</name>
    <name evidence="2" type="ORF">RvY_07145-2</name>
</gene>
<dbReference type="STRING" id="947166.A0A1D1V4B1"/>
<dbReference type="AlphaFoldDB" id="A0A1D1V4B1"/>
<sequence>MAERINPIISLFFSEFDNRAGPVITFEVPEGRFSSSGLFDQISSYIIPKPELMARQLTISSGPFKVVGYPIQIDNAKYARNALMFNVCFVFDECANVSPYEPIVKKLGEYLRTAEVEACLISTETSKITLPELMLRLLTDLNNLGRCSVELNKSSTLFLKVVPANRNKSAAVHDFDVPILASNFTSLAALEDLTTRQIVPLIDGVKNVHQISDEVDADPDLVKSCVQNMMLVRQLRPCQCLTIAVPNECHFFCFQLLQRL</sequence>
<evidence type="ECO:0000313" key="2">
    <source>
        <dbReference type="EMBL" id="GAU95545.1"/>
    </source>
</evidence>
<dbReference type="GO" id="GO:0010508">
    <property type="term" value="P:positive regulation of autophagy"/>
    <property type="evidence" value="ECO:0007669"/>
    <property type="project" value="TreeGrafter"/>
</dbReference>
<dbReference type="OrthoDB" id="338854at2759"/>